<keyword evidence="4 5" id="KW-0175">Coiled coil</keyword>
<dbReference type="OrthoDB" id="6516566at2759"/>
<name>A0A7M7P241_STRPU</name>
<dbReference type="RefSeq" id="XP_030844889.1">
    <property type="nucleotide sequence ID" value="XM_030989029.1"/>
</dbReference>
<reference evidence="9" key="1">
    <citation type="submission" date="2015-02" db="EMBL/GenBank/DDBJ databases">
        <title>Genome sequencing for Strongylocentrotus purpuratus.</title>
        <authorList>
            <person name="Murali S."/>
            <person name="Liu Y."/>
            <person name="Vee V."/>
            <person name="English A."/>
            <person name="Wang M."/>
            <person name="Skinner E."/>
            <person name="Han Y."/>
            <person name="Muzny D.M."/>
            <person name="Worley K.C."/>
            <person name="Gibbs R.A."/>
        </authorList>
    </citation>
    <scope>NUCLEOTIDE SEQUENCE</scope>
</reference>
<evidence type="ECO:0000256" key="2">
    <source>
        <dbReference type="ARBA" id="ARBA00022553"/>
    </source>
</evidence>
<dbReference type="AlphaFoldDB" id="A0A7M7P241"/>
<evidence type="ECO:0000313" key="8">
    <source>
        <dbReference type="EnsemblMetazoa" id="XP_030844889"/>
    </source>
</evidence>
<dbReference type="SMART" id="SM00454">
    <property type="entry name" value="SAM"/>
    <property type="match status" value="3"/>
</dbReference>
<dbReference type="InterPro" id="IPR013761">
    <property type="entry name" value="SAM/pointed_sf"/>
</dbReference>
<dbReference type="GeneID" id="574986"/>
<dbReference type="InterPro" id="IPR037619">
    <property type="entry name" value="LIPB1/2_SAM_3rd"/>
</dbReference>
<feature type="domain" description="SAM" evidence="7">
    <location>
        <begin position="896"/>
        <end position="954"/>
    </location>
</feature>
<keyword evidence="3" id="KW-0677">Repeat</keyword>
<dbReference type="Gene3D" id="1.10.150.50">
    <property type="entry name" value="Transcription Factor, Ets-1"/>
    <property type="match status" value="3"/>
</dbReference>
<evidence type="ECO:0000256" key="1">
    <source>
        <dbReference type="ARBA" id="ARBA00007547"/>
    </source>
</evidence>
<dbReference type="GO" id="GO:0048786">
    <property type="term" value="C:presynaptic active zone"/>
    <property type="evidence" value="ECO:0000318"/>
    <property type="project" value="GO_Central"/>
</dbReference>
<dbReference type="InterPro" id="IPR058914">
    <property type="entry name" value="LIPB1/2_CC"/>
</dbReference>
<accession>A0A7M7P241</accession>
<dbReference type="InterPro" id="IPR001660">
    <property type="entry name" value="SAM"/>
</dbReference>
<dbReference type="OMA" id="LATMHIT"/>
<dbReference type="CDD" id="cd09569">
    <property type="entry name" value="SAM_liprin-beta1_2_repeat3"/>
    <property type="match status" value="1"/>
</dbReference>
<organism evidence="8 9">
    <name type="scientific">Strongylocentrotus purpuratus</name>
    <name type="common">Purple sea urchin</name>
    <dbReference type="NCBI Taxonomy" id="7668"/>
    <lineage>
        <taxon>Eukaryota</taxon>
        <taxon>Metazoa</taxon>
        <taxon>Echinodermata</taxon>
        <taxon>Eleutherozoa</taxon>
        <taxon>Echinozoa</taxon>
        <taxon>Echinoidea</taxon>
        <taxon>Euechinoidea</taxon>
        <taxon>Echinacea</taxon>
        <taxon>Camarodonta</taxon>
        <taxon>Echinidea</taxon>
        <taxon>Strongylocentrotidae</taxon>
        <taxon>Strongylocentrotus</taxon>
    </lineage>
</organism>
<dbReference type="EnsemblMetazoa" id="XM_030989030">
    <property type="protein sequence ID" value="XP_030844890"/>
    <property type="gene ID" value="LOC574986"/>
</dbReference>
<dbReference type="InterPro" id="IPR029515">
    <property type="entry name" value="Liprin"/>
</dbReference>
<dbReference type="FunCoup" id="A0A7M7P241">
    <property type="interactions" value="842"/>
</dbReference>
<dbReference type="RefSeq" id="XP_030844890.1">
    <property type="nucleotide sequence ID" value="XM_030989030.1"/>
</dbReference>
<evidence type="ECO:0000256" key="3">
    <source>
        <dbReference type="ARBA" id="ARBA00022737"/>
    </source>
</evidence>
<dbReference type="KEGG" id="spu:574986"/>
<dbReference type="InParanoid" id="A0A7M7P241"/>
<dbReference type="EnsemblMetazoa" id="XM_030989029">
    <property type="protein sequence ID" value="XP_030844889"/>
    <property type="gene ID" value="LOC574986"/>
</dbReference>
<keyword evidence="2" id="KW-0597">Phosphoprotein</keyword>
<dbReference type="SUPFAM" id="SSF47769">
    <property type="entry name" value="SAM/Pointed domain"/>
    <property type="match status" value="3"/>
</dbReference>
<dbReference type="Pfam" id="PF00536">
    <property type="entry name" value="SAM_1"/>
    <property type="match status" value="2"/>
</dbReference>
<feature type="region of interest" description="Disordered" evidence="6">
    <location>
        <begin position="1132"/>
        <end position="1155"/>
    </location>
</feature>
<evidence type="ECO:0000256" key="6">
    <source>
        <dbReference type="SAM" id="MobiDB-lite"/>
    </source>
</evidence>
<feature type="compositionally biased region" description="Polar residues" evidence="6">
    <location>
        <begin position="351"/>
        <end position="362"/>
    </location>
</feature>
<feature type="region of interest" description="Disordered" evidence="6">
    <location>
        <begin position="351"/>
        <end position="384"/>
    </location>
</feature>
<dbReference type="PANTHER" id="PTHR12587">
    <property type="entry name" value="LAR INTERACTING PROTEIN LIP -RELATED PROTEIN"/>
    <property type="match status" value="1"/>
</dbReference>
<dbReference type="PROSITE" id="PS50105">
    <property type="entry name" value="SAM_DOMAIN"/>
    <property type="match status" value="2"/>
</dbReference>
<dbReference type="GO" id="GO:0005829">
    <property type="term" value="C:cytosol"/>
    <property type="evidence" value="ECO:0007669"/>
    <property type="project" value="UniProtKB-ARBA"/>
</dbReference>
<dbReference type="PANTHER" id="PTHR12587:SF14">
    <property type="entry name" value="AT31531P"/>
    <property type="match status" value="1"/>
</dbReference>
<dbReference type="Proteomes" id="UP000007110">
    <property type="component" value="Unassembled WGS sequence"/>
</dbReference>
<dbReference type="InterPro" id="IPR037618">
    <property type="entry name" value="LIPB1/2_SAM_2nd"/>
</dbReference>
<proteinExistence type="inferred from homology"/>
<comment type="similarity">
    <text evidence="1">Belongs to the liprin family. Liprin-beta subfamily.</text>
</comment>
<evidence type="ECO:0000313" key="9">
    <source>
        <dbReference type="Proteomes" id="UP000007110"/>
    </source>
</evidence>
<reference evidence="8" key="2">
    <citation type="submission" date="2021-01" db="UniProtKB">
        <authorList>
            <consortium name="EnsemblMetazoa"/>
        </authorList>
    </citation>
    <scope>IDENTIFICATION</scope>
</reference>
<sequence>MTNLASDASQMLAAALEQMDDIIAGSRIQGMDYDNGPVVTNNQVNITHPKENGSHADVPRLITELRSAAERSIENGEENLLHDRVEDSTRQYIVRLLGDKKQELATSPGSHEKMKRLEGDKDSLQLQVNVLTDQLEAQNEKIEELEYACAKKSKQLADSETKLLQESEIHCELEQSQQNYAIEASKLKARLDSVENETLVVRERAIMAESKIEEQQHEMNKLMSKYQQSQKIVGELQTECHKWQEKYMETQVKLVRSQTETAELKARLRYSHALLDDLQAKKVKTLDKEVEKEKLKIAVDSLIAGNKEKDKTIEDLNQRLSKFYHVQEMAAINGRVEIDMLLDIENQRTDSFSTSSSATGETDTSKDSHQVPQGSSPVSPDRDYTMMVDRTEEMFGSKTSRRSASLENLQTNVLPSTNELSSDLSHPSPDPQTDLPVTGGPRTIHVPIHIQGGTVQPLHSTPQAPNQDSSTFLTEDPRTIHVPIHVERLSPGLADPSSLPGDMEHLTTGLPEVVTSASSKTPPFPTNSDPSWEAVPKKVNFDLDATTEISNDQRSSVGEDFEERPGIDHVSVFLTQGANCSPSNTNGYLGNGVRPDSLDSPTDLTFIDIDDANMAHFRRDVSPISGHLTLPAPKKTTDSEGDLAARSSPSGYRTLPSPRRNQEFDLPNKQQQSAHGGTPEPRKPRASFGKGLFKITSKKTSSAPNLAMTESEGEDALGVQRPRNVTFQSLERGGFPAPPGTPPMEYRKRKGIKKLIGKLKRSGSVNLHNGDEDEEAPVEFSRNGRFRATAGPRLAWSRDLKKNENGNGTSELNAPFAKWDSEQVADWLRGMGLAQYAAACRVWVKNGGTLLGAAPLELEKYLGLKNPLHRKKLQLALQAMGSECEDKQGDLDYHWVTRWLDDVGLPQYKDTFLEAKVDGRMLHYMTVDDLLLLKVTSAFHHVSIMRGIQCLRLHNFHPSCLRRRPTDEPYETGTQVALWTNHRVMEWLRSVDLSEYAPNLRGSGVHGGLMVLEPRFTAETLASILCIPGNKTLLRRHLSTHFISLIGPDIQQQKREAEKQPLFVPLNFLAKVKPKKRTFGKSRRGTEMEDYICPMDLGHPSNLNGLSHMNGNRPAPPSYKVEVRSAGKVHKQMDEDQADGPEMKEGTAQKFGALSQEIDSLTTMLSDSDMDRSTHV</sequence>
<keyword evidence="9" id="KW-1185">Reference proteome</keyword>
<dbReference type="InterPro" id="IPR037617">
    <property type="entry name" value="LIPB1/2_SAM_1"/>
</dbReference>
<dbReference type="CDD" id="cd09566">
    <property type="entry name" value="SAM_liprin-beta1_2_repeat2"/>
    <property type="match status" value="1"/>
</dbReference>
<evidence type="ECO:0000256" key="5">
    <source>
        <dbReference type="SAM" id="Coils"/>
    </source>
</evidence>
<evidence type="ECO:0000259" key="7">
    <source>
        <dbReference type="PROSITE" id="PS50105"/>
    </source>
</evidence>
<evidence type="ECO:0000256" key="4">
    <source>
        <dbReference type="ARBA" id="ARBA00023054"/>
    </source>
</evidence>
<feature type="coiled-coil region" evidence="5">
    <location>
        <begin position="114"/>
        <end position="232"/>
    </location>
</feature>
<protein>
    <recommendedName>
        <fullName evidence="7">SAM domain-containing protein</fullName>
    </recommendedName>
</protein>
<dbReference type="FunFam" id="1.10.150.50:FF:000005">
    <property type="entry name" value="Liprin-beta-1 isoform 1"/>
    <property type="match status" value="1"/>
</dbReference>
<dbReference type="Pfam" id="PF26022">
    <property type="entry name" value="CC_Liprin_beta"/>
    <property type="match status" value="1"/>
</dbReference>
<dbReference type="GO" id="GO:0007528">
    <property type="term" value="P:neuromuscular junction development"/>
    <property type="evidence" value="ECO:0000318"/>
    <property type="project" value="GO_Central"/>
</dbReference>
<feature type="region of interest" description="Disordered" evidence="6">
    <location>
        <begin position="624"/>
        <end position="716"/>
    </location>
</feature>
<dbReference type="FunFam" id="1.10.150.50:FF:000007">
    <property type="entry name" value="Liprin-beta-1 isoform 1"/>
    <property type="match status" value="1"/>
</dbReference>
<feature type="domain" description="SAM" evidence="7">
    <location>
        <begin position="819"/>
        <end position="883"/>
    </location>
</feature>
<dbReference type="CDD" id="cd09563">
    <property type="entry name" value="SAM_liprin-beta1_2_repeat1"/>
    <property type="match status" value="1"/>
</dbReference>
<dbReference type="Pfam" id="PF07647">
    <property type="entry name" value="SAM_2"/>
    <property type="match status" value="1"/>
</dbReference>